<feature type="region of interest" description="Disordered" evidence="1">
    <location>
        <begin position="1"/>
        <end position="27"/>
    </location>
</feature>
<feature type="compositionally biased region" description="Polar residues" evidence="1">
    <location>
        <begin position="107"/>
        <end position="116"/>
    </location>
</feature>
<accession>A0A1Y2CGG2</accession>
<organism evidence="2 3">
    <name type="scientific">Rhizoclosmatium globosum</name>
    <dbReference type="NCBI Taxonomy" id="329046"/>
    <lineage>
        <taxon>Eukaryota</taxon>
        <taxon>Fungi</taxon>
        <taxon>Fungi incertae sedis</taxon>
        <taxon>Chytridiomycota</taxon>
        <taxon>Chytridiomycota incertae sedis</taxon>
        <taxon>Chytridiomycetes</taxon>
        <taxon>Chytridiales</taxon>
        <taxon>Chytriomycetaceae</taxon>
        <taxon>Rhizoclosmatium</taxon>
    </lineage>
</organism>
<comment type="caution">
    <text evidence="2">The sequence shown here is derived from an EMBL/GenBank/DDBJ whole genome shotgun (WGS) entry which is preliminary data.</text>
</comment>
<feature type="region of interest" description="Disordered" evidence="1">
    <location>
        <begin position="41"/>
        <end position="116"/>
    </location>
</feature>
<feature type="compositionally biased region" description="Acidic residues" evidence="1">
    <location>
        <begin position="54"/>
        <end position="63"/>
    </location>
</feature>
<dbReference type="Proteomes" id="UP000193642">
    <property type="component" value="Unassembled WGS sequence"/>
</dbReference>
<reference evidence="2 3" key="1">
    <citation type="submission" date="2016-07" db="EMBL/GenBank/DDBJ databases">
        <title>Pervasive Adenine N6-methylation of Active Genes in Fungi.</title>
        <authorList>
            <consortium name="DOE Joint Genome Institute"/>
            <person name="Mondo S.J."/>
            <person name="Dannebaum R.O."/>
            <person name="Kuo R.C."/>
            <person name="Labutti K."/>
            <person name="Haridas S."/>
            <person name="Kuo A."/>
            <person name="Salamov A."/>
            <person name="Ahrendt S.R."/>
            <person name="Lipzen A."/>
            <person name="Sullivan W."/>
            <person name="Andreopoulos W.B."/>
            <person name="Clum A."/>
            <person name="Lindquist E."/>
            <person name="Daum C."/>
            <person name="Ramamoorthy G.K."/>
            <person name="Gryganskyi A."/>
            <person name="Culley D."/>
            <person name="Magnuson J.K."/>
            <person name="James T.Y."/>
            <person name="O'Malley M.A."/>
            <person name="Stajich J.E."/>
            <person name="Spatafora J.W."/>
            <person name="Visel A."/>
            <person name="Grigoriev I.V."/>
        </authorList>
    </citation>
    <scope>NUCLEOTIDE SEQUENCE [LARGE SCALE GENOMIC DNA]</scope>
    <source>
        <strain evidence="2 3">JEL800</strain>
    </source>
</reference>
<evidence type="ECO:0000313" key="2">
    <source>
        <dbReference type="EMBL" id="ORY46109.1"/>
    </source>
</evidence>
<evidence type="ECO:0000313" key="3">
    <source>
        <dbReference type="Proteomes" id="UP000193642"/>
    </source>
</evidence>
<protein>
    <submittedName>
        <fullName evidence="2">Uncharacterized protein</fullName>
    </submittedName>
</protein>
<gene>
    <name evidence="2" type="ORF">BCR33DRAFT_716111</name>
</gene>
<dbReference type="EMBL" id="MCGO01000018">
    <property type="protein sequence ID" value="ORY46109.1"/>
    <property type="molecule type" value="Genomic_DNA"/>
</dbReference>
<feature type="compositionally biased region" description="Polar residues" evidence="1">
    <location>
        <begin position="7"/>
        <end position="16"/>
    </location>
</feature>
<sequence length="150" mass="16920">MACGTYIPNTGLNSSRHWSDENKGPTNDEIRFERRYLPPIQNSIRFSSLKTNETDDCSSDDVETTTTRNYGDTTKLKAACNSTTKPERRPTPNNDARRNSVEPPTKPTSNDSSGQFTLAYDTDLTVYSHSNYPHGYPLLDYLSLSTNWTL</sequence>
<feature type="compositionally biased region" description="Polar residues" evidence="1">
    <location>
        <begin position="41"/>
        <end position="51"/>
    </location>
</feature>
<keyword evidence="3" id="KW-1185">Reference proteome</keyword>
<name>A0A1Y2CGG2_9FUNG</name>
<proteinExistence type="predicted"/>
<feature type="compositionally biased region" description="Basic and acidic residues" evidence="1">
    <location>
        <begin position="17"/>
        <end position="27"/>
    </location>
</feature>
<dbReference type="AlphaFoldDB" id="A0A1Y2CGG2"/>
<evidence type="ECO:0000256" key="1">
    <source>
        <dbReference type="SAM" id="MobiDB-lite"/>
    </source>
</evidence>
<feature type="compositionally biased region" description="Basic and acidic residues" evidence="1">
    <location>
        <begin position="85"/>
        <end position="100"/>
    </location>
</feature>